<keyword evidence="1" id="KW-0812">Transmembrane</keyword>
<gene>
    <name evidence="3" type="ORF">H2O64_05065</name>
</gene>
<evidence type="ECO:0000256" key="2">
    <source>
        <dbReference type="SAM" id="SignalP"/>
    </source>
</evidence>
<dbReference type="RefSeq" id="WP_187561064.1">
    <property type="nucleotide sequence ID" value="NZ_JACGWS010000002.1"/>
</dbReference>
<sequence length="153" mass="17576">MKKIIRCIIISFIFLLHTTLCAQEVSSILKTTETFYTSEAFEKTIDVPLNEMYSLPLDNILFENLNKNKFQYTGQHFDAFTNVYGIENQRYPKTETNLRSSFDSADTASSVDLLPVAIQESCTTFIVVISLLIIMIIAFIIIRRIKTNTLKLF</sequence>
<evidence type="ECO:0000256" key="1">
    <source>
        <dbReference type="SAM" id="Phobius"/>
    </source>
</evidence>
<feature type="signal peptide" evidence="2">
    <location>
        <begin position="1"/>
        <end position="22"/>
    </location>
</feature>
<protein>
    <submittedName>
        <fullName evidence="3">Uncharacterized protein</fullName>
    </submittedName>
</protein>
<feature type="transmembrane region" description="Helical" evidence="1">
    <location>
        <begin position="124"/>
        <end position="142"/>
    </location>
</feature>
<reference evidence="3 4" key="1">
    <citation type="submission" date="2020-07" db="EMBL/GenBank/DDBJ databases">
        <title>Description of Kordia aestuariivivens sp. nov., isolated from a tidal flat.</title>
        <authorList>
            <person name="Park S."/>
            <person name="Yoon J.-H."/>
        </authorList>
    </citation>
    <scope>NUCLEOTIDE SEQUENCE [LARGE SCALE GENOMIC DNA]</scope>
    <source>
        <strain evidence="3 4">YSTF-M3</strain>
    </source>
</reference>
<evidence type="ECO:0000313" key="3">
    <source>
        <dbReference type="EMBL" id="MBC8754030.1"/>
    </source>
</evidence>
<feature type="chain" id="PRO_5047051035" evidence="2">
    <location>
        <begin position="23"/>
        <end position="153"/>
    </location>
</feature>
<accession>A0ABR7Q642</accession>
<dbReference type="EMBL" id="JACGWS010000002">
    <property type="protein sequence ID" value="MBC8754030.1"/>
    <property type="molecule type" value="Genomic_DNA"/>
</dbReference>
<proteinExistence type="predicted"/>
<keyword evidence="2" id="KW-0732">Signal</keyword>
<name>A0ABR7Q642_9FLAO</name>
<dbReference type="Proteomes" id="UP000619238">
    <property type="component" value="Unassembled WGS sequence"/>
</dbReference>
<keyword evidence="4" id="KW-1185">Reference proteome</keyword>
<keyword evidence="1" id="KW-0472">Membrane</keyword>
<comment type="caution">
    <text evidence="3">The sequence shown here is derived from an EMBL/GenBank/DDBJ whole genome shotgun (WGS) entry which is preliminary data.</text>
</comment>
<evidence type="ECO:0000313" key="4">
    <source>
        <dbReference type="Proteomes" id="UP000619238"/>
    </source>
</evidence>
<keyword evidence="1" id="KW-1133">Transmembrane helix</keyword>
<organism evidence="3 4">
    <name type="scientific">Kordia aestuariivivens</name>
    <dbReference type="NCBI Taxonomy" id="2759037"/>
    <lineage>
        <taxon>Bacteria</taxon>
        <taxon>Pseudomonadati</taxon>
        <taxon>Bacteroidota</taxon>
        <taxon>Flavobacteriia</taxon>
        <taxon>Flavobacteriales</taxon>
        <taxon>Flavobacteriaceae</taxon>
        <taxon>Kordia</taxon>
    </lineage>
</organism>